<dbReference type="Gene3D" id="3.40.50.1820">
    <property type="entry name" value="alpha/beta hydrolase"/>
    <property type="match status" value="1"/>
</dbReference>
<evidence type="ECO:0000256" key="3">
    <source>
        <dbReference type="ARBA" id="ARBA00022528"/>
    </source>
</evidence>
<evidence type="ECO:0000256" key="1">
    <source>
        <dbReference type="ARBA" id="ARBA00004229"/>
    </source>
</evidence>
<name>A0A6V7NNP4_ANACO</name>
<keyword evidence="6" id="KW-0809">Transit peptide</keyword>
<keyword evidence="5" id="KW-0378">Hydrolase</keyword>
<keyword evidence="8" id="KW-0443">Lipid metabolism</keyword>
<organism evidence="10">
    <name type="scientific">Ananas comosus var. bracteatus</name>
    <name type="common">red pineapple</name>
    <dbReference type="NCBI Taxonomy" id="296719"/>
    <lineage>
        <taxon>Eukaryota</taxon>
        <taxon>Viridiplantae</taxon>
        <taxon>Streptophyta</taxon>
        <taxon>Embryophyta</taxon>
        <taxon>Tracheophyta</taxon>
        <taxon>Spermatophyta</taxon>
        <taxon>Magnoliopsida</taxon>
        <taxon>Liliopsida</taxon>
        <taxon>Poales</taxon>
        <taxon>Bromeliaceae</taxon>
        <taxon>Bromelioideae</taxon>
        <taxon>Ananas</taxon>
    </lineage>
</organism>
<protein>
    <recommendedName>
        <fullName evidence="9">Fungal lipase-type domain-containing protein</fullName>
    </recommendedName>
</protein>
<evidence type="ECO:0000256" key="5">
    <source>
        <dbReference type="ARBA" id="ARBA00022801"/>
    </source>
</evidence>
<evidence type="ECO:0000313" key="10">
    <source>
        <dbReference type="EMBL" id="CAD1819964.1"/>
    </source>
</evidence>
<gene>
    <name evidence="10" type="ORF">CB5_LOCUS3175</name>
</gene>
<comment type="subcellular location">
    <subcellularLocation>
        <location evidence="1">Plastid</location>
        <location evidence="1">Chloroplast</location>
    </subcellularLocation>
</comment>
<dbReference type="SUPFAM" id="SSF53474">
    <property type="entry name" value="alpha/beta-Hydrolases"/>
    <property type="match status" value="1"/>
</dbReference>
<dbReference type="GO" id="GO:0016042">
    <property type="term" value="P:lipid catabolic process"/>
    <property type="evidence" value="ECO:0007669"/>
    <property type="project" value="UniProtKB-KW"/>
</dbReference>
<evidence type="ECO:0000259" key="9">
    <source>
        <dbReference type="Pfam" id="PF01764"/>
    </source>
</evidence>
<evidence type="ECO:0000256" key="8">
    <source>
        <dbReference type="ARBA" id="ARBA00023098"/>
    </source>
</evidence>
<dbReference type="GO" id="GO:0009507">
    <property type="term" value="C:chloroplast"/>
    <property type="evidence" value="ECO:0007669"/>
    <property type="project" value="UniProtKB-SubCell"/>
</dbReference>
<dbReference type="PANTHER" id="PTHR31403">
    <property type="entry name" value="PHOSPHOLIPASE A1-IBETA2, CHLOROPLASTIC"/>
    <property type="match status" value="1"/>
</dbReference>
<keyword evidence="7" id="KW-0442">Lipid degradation</keyword>
<sequence length="386" mass="42284">MALSINPALNPSIVSRGLRSQRLRASASAVAAGPTSVVSRSASVPALVVGTHAVPGANARPPLSSVWREVQGANDWEDMVEPLSPLLCEEIVRYGEFVAACYKAFDLDQASRRYLNCKYGKGSMLREVGMGASGYEVTKYIYATRTSASPRRPARAAAAGSVTNTEWIANFMSSLTPARLDPHDPRPDVKVESGFLSLYTSDDSTCKFSGGSCREQLLSELARLIHKYKDEEISITLAGHSMGSSLALLLGYDLAELGLNRDGSNRDIPITVYSFGGPRVGNLGFKDRCEELGVKNFRLPWSCSCYTHVGVELALDFFKMKNPACVHDLDAYIGLLKSWPKMAKMKKEGADFNKHMRKLLRAEKLEAWLLLEASRQVGNLVQSLRI</sequence>
<reference evidence="10" key="1">
    <citation type="submission" date="2020-07" db="EMBL/GenBank/DDBJ databases">
        <authorList>
            <person name="Lin J."/>
        </authorList>
    </citation>
    <scope>NUCLEOTIDE SEQUENCE</scope>
</reference>
<feature type="domain" description="Fungal lipase-type" evidence="9">
    <location>
        <begin position="159"/>
        <end position="297"/>
    </location>
</feature>
<proteinExistence type="inferred from homology"/>
<dbReference type="CDD" id="cd00519">
    <property type="entry name" value="Lipase_3"/>
    <property type="match status" value="1"/>
</dbReference>
<evidence type="ECO:0000256" key="2">
    <source>
        <dbReference type="ARBA" id="ARBA00010701"/>
    </source>
</evidence>
<keyword evidence="3" id="KW-0150">Chloroplast</keyword>
<evidence type="ECO:0000256" key="6">
    <source>
        <dbReference type="ARBA" id="ARBA00022946"/>
    </source>
</evidence>
<comment type="similarity">
    <text evidence="2">Belongs to the AB hydrolase superfamily. Lipase family.</text>
</comment>
<evidence type="ECO:0000256" key="7">
    <source>
        <dbReference type="ARBA" id="ARBA00022963"/>
    </source>
</evidence>
<dbReference type="EMBL" id="LR862140">
    <property type="protein sequence ID" value="CAD1819964.1"/>
    <property type="molecule type" value="Genomic_DNA"/>
</dbReference>
<dbReference type="PANTHER" id="PTHR31403:SF4">
    <property type="entry name" value="PHOSPHOLIPASE A1-IALPHA2, CHLOROPLASTIC"/>
    <property type="match status" value="1"/>
</dbReference>
<keyword evidence="4" id="KW-0934">Plastid</keyword>
<accession>A0A6V7NNP4</accession>
<dbReference type="Pfam" id="PF01764">
    <property type="entry name" value="Lipase_3"/>
    <property type="match status" value="1"/>
</dbReference>
<dbReference type="AlphaFoldDB" id="A0A6V7NNP4"/>
<dbReference type="InterPro" id="IPR002921">
    <property type="entry name" value="Fungal_lipase-type"/>
</dbReference>
<dbReference type="GO" id="GO:0008970">
    <property type="term" value="F:phospholipase A1 activity"/>
    <property type="evidence" value="ECO:0007669"/>
    <property type="project" value="TreeGrafter"/>
</dbReference>
<evidence type="ECO:0000256" key="4">
    <source>
        <dbReference type="ARBA" id="ARBA00022640"/>
    </source>
</evidence>
<dbReference type="InterPro" id="IPR029058">
    <property type="entry name" value="AB_hydrolase_fold"/>
</dbReference>